<protein>
    <submittedName>
        <fullName evidence="1">Uncharacterized protein</fullName>
    </submittedName>
</protein>
<proteinExistence type="predicted"/>
<sequence length="22" mass="2524">WLSISPDMLGLNVHGNYYSPFL</sequence>
<gene>
    <name evidence="1" type="ORF">METZ01_LOCUS314620</name>
</gene>
<accession>A0A382NKY6</accession>
<dbReference type="AlphaFoldDB" id="A0A382NKY6"/>
<evidence type="ECO:0000313" key="1">
    <source>
        <dbReference type="EMBL" id="SVC61766.1"/>
    </source>
</evidence>
<organism evidence="1">
    <name type="scientific">marine metagenome</name>
    <dbReference type="NCBI Taxonomy" id="408172"/>
    <lineage>
        <taxon>unclassified sequences</taxon>
        <taxon>metagenomes</taxon>
        <taxon>ecological metagenomes</taxon>
    </lineage>
</organism>
<name>A0A382NKY6_9ZZZZ</name>
<reference evidence="1" key="1">
    <citation type="submission" date="2018-05" db="EMBL/GenBank/DDBJ databases">
        <authorList>
            <person name="Lanie J.A."/>
            <person name="Ng W.-L."/>
            <person name="Kazmierczak K.M."/>
            <person name="Andrzejewski T.M."/>
            <person name="Davidsen T.M."/>
            <person name="Wayne K.J."/>
            <person name="Tettelin H."/>
            <person name="Glass J.I."/>
            <person name="Rusch D."/>
            <person name="Podicherti R."/>
            <person name="Tsui H.-C.T."/>
            <person name="Winkler M.E."/>
        </authorList>
    </citation>
    <scope>NUCLEOTIDE SEQUENCE</scope>
</reference>
<feature type="non-terminal residue" evidence="1">
    <location>
        <position position="1"/>
    </location>
</feature>
<dbReference type="EMBL" id="UINC01101167">
    <property type="protein sequence ID" value="SVC61766.1"/>
    <property type="molecule type" value="Genomic_DNA"/>
</dbReference>